<sequence>MLRRGNDSRYHLLVAISLLFILNEPDLQ</sequence>
<evidence type="ECO:0000313" key="2">
    <source>
        <dbReference type="Proteomes" id="UP001497382"/>
    </source>
</evidence>
<gene>
    <name evidence="1" type="ORF">LARSCL_LOCUS5078</name>
</gene>
<keyword evidence="2" id="KW-1185">Reference proteome</keyword>
<dbReference type="AlphaFoldDB" id="A0AAV1ZEG0"/>
<protein>
    <submittedName>
        <fullName evidence="1">Uncharacterized protein</fullName>
    </submittedName>
</protein>
<proteinExistence type="predicted"/>
<comment type="caution">
    <text evidence="1">The sequence shown here is derived from an EMBL/GenBank/DDBJ whole genome shotgun (WGS) entry which is preliminary data.</text>
</comment>
<accession>A0AAV1ZEG0</accession>
<dbReference type="EMBL" id="CAXIEN010000046">
    <property type="protein sequence ID" value="CAL1270048.1"/>
    <property type="molecule type" value="Genomic_DNA"/>
</dbReference>
<reference evidence="1 2" key="1">
    <citation type="submission" date="2024-04" db="EMBL/GenBank/DDBJ databases">
        <authorList>
            <person name="Rising A."/>
            <person name="Reimegard J."/>
            <person name="Sonavane S."/>
            <person name="Akerstrom W."/>
            <person name="Nylinder S."/>
            <person name="Hedman E."/>
            <person name="Kallberg Y."/>
        </authorList>
    </citation>
    <scope>NUCLEOTIDE SEQUENCE [LARGE SCALE GENOMIC DNA]</scope>
</reference>
<organism evidence="1 2">
    <name type="scientific">Larinioides sclopetarius</name>
    <dbReference type="NCBI Taxonomy" id="280406"/>
    <lineage>
        <taxon>Eukaryota</taxon>
        <taxon>Metazoa</taxon>
        <taxon>Ecdysozoa</taxon>
        <taxon>Arthropoda</taxon>
        <taxon>Chelicerata</taxon>
        <taxon>Arachnida</taxon>
        <taxon>Araneae</taxon>
        <taxon>Araneomorphae</taxon>
        <taxon>Entelegynae</taxon>
        <taxon>Araneoidea</taxon>
        <taxon>Araneidae</taxon>
        <taxon>Larinioides</taxon>
    </lineage>
</organism>
<dbReference type="Proteomes" id="UP001497382">
    <property type="component" value="Unassembled WGS sequence"/>
</dbReference>
<name>A0AAV1ZEG0_9ARAC</name>
<evidence type="ECO:0000313" key="1">
    <source>
        <dbReference type="EMBL" id="CAL1270048.1"/>
    </source>
</evidence>